<proteinExistence type="predicted"/>
<evidence type="ECO:0000313" key="1">
    <source>
        <dbReference type="EMBL" id="GMN33989.1"/>
    </source>
</evidence>
<evidence type="ECO:0000313" key="2">
    <source>
        <dbReference type="Proteomes" id="UP001187192"/>
    </source>
</evidence>
<name>A0AA87ZBQ0_FICCA</name>
<protein>
    <submittedName>
        <fullName evidence="1">Uncharacterized protein</fullName>
    </submittedName>
</protein>
<dbReference type="Gramene" id="FCD_00037812-RA">
    <property type="protein sequence ID" value="FCD_00037812-RA:cds"/>
    <property type="gene ID" value="FCD_00037812"/>
</dbReference>
<dbReference type="Proteomes" id="UP001187192">
    <property type="component" value="Unassembled WGS sequence"/>
</dbReference>
<dbReference type="EMBL" id="BTGU01003557">
    <property type="protein sequence ID" value="GMN33989.1"/>
    <property type="molecule type" value="Genomic_DNA"/>
</dbReference>
<dbReference type="AlphaFoldDB" id="A0AA87ZBQ0"/>
<keyword evidence="2" id="KW-1185">Reference proteome</keyword>
<organism evidence="1 2">
    <name type="scientific">Ficus carica</name>
    <name type="common">Common fig</name>
    <dbReference type="NCBI Taxonomy" id="3494"/>
    <lineage>
        <taxon>Eukaryota</taxon>
        <taxon>Viridiplantae</taxon>
        <taxon>Streptophyta</taxon>
        <taxon>Embryophyta</taxon>
        <taxon>Tracheophyta</taxon>
        <taxon>Spermatophyta</taxon>
        <taxon>Magnoliopsida</taxon>
        <taxon>eudicotyledons</taxon>
        <taxon>Gunneridae</taxon>
        <taxon>Pentapetalae</taxon>
        <taxon>rosids</taxon>
        <taxon>fabids</taxon>
        <taxon>Rosales</taxon>
        <taxon>Moraceae</taxon>
        <taxon>Ficeae</taxon>
        <taxon>Ficus</taxon>
    </lineage>
</organism>
<comment type="caution">
    <text evidence="1">The sequence shown here is derived from an EMBL/GenBank/DDBJ whole genome shotgun (WGS) entry which is preliminary data.</text>
</comment>
<accession>A0AA87ZBQ0</accession>
<gene>
    <name evidence="1" type="ORF">TIFTF001_044860</name>
</gene>
<reference evidence="1" key="1">
    <citation type="submission" date="2023-07" db="EMBL/GenBank/DDBJ databases">
        <title>draft genome sequence of fig (Ficus carica).</title>
        <authorList>
            <person name="Takahashi T."/>
            <person name="Nishimura K."/>
        </authorList>
    </citation>
    <scope>NUCLEOTIDE SEQUENCE</scope>
</reference>
<sequence length="84" mass="9863">MICFRDAADGIYFDLRISMQWIFDEARTVVTALICKKPWKLWFLCDFGKIWPHSCRYGELTVLHPLLSANHHDRTCRPPRIIGA</sequence>